<evidence type="ECO:0000313" key="7">
    <source>
        <dbReference type="Proteomes" id="UP000649604"/>
    </source>
</evidence>
<dbReference type="GO" id="GO:0012505">
    <property type="term" value="C:endomembrane system"/>
    <property type="evidence" value="ECO:0007669"/>
    <property type="project" value="UniProtKB-SubCell"/>
</dbReference>
<dbReference type="InterPro" id="IPR051337">
    <property type="entry name" value="OPA_Antiporter"/>
</dbReference>
<dbReference type="Gene3D" id="1.20.1250.20">
    <property type="entry name" value="MFS general substrate transporter like domains"/>
    <property type="match status" value="1"/>
</dbReference>
<dbReference type="SUPFAM" id="SSF103473">
    <property type="entry name" value="MFS general substrate transporter"/>
    <property type="match status" value="1"/>
</dbReference>
<feature type="transmembrane region" description="Helical" evidence="5">
    <location>
        <begin position="173"/>
        <end position="193"/>
    </location>
</feature>
<organism evidence="6 7">
    <name type="scientific">candidate division KSB3 bacterium</name>
    <dbReference type="NCBI Taxonomy" id="2044937"/>
    <lineage>
        <taxon>Bacteria</taxon>
        <taxon>candidate division KSB3</taxon>
    </lineage>
</organism>
<accession>A0A9D5JU28</accession>
<keyword evidence="4 5" id="KW-0472">Membrane</keyword>
<dbReference type="InterPro" id="IPR011701">
    <property type="entry name" value="MFS"/>
</dbReference>
<dbReference type="GO" id="GO:0061513">
    <property type="term" value="F:glucose 6-phosphate:phosphate antiporter activity"/>
    <property type="evidence" value="ECO:0007669"/>
    <property type="project" value="TreeGrafter"/>
</dbReference>
<evidence type="ECO:0000256" key="1">
    <source>
        <dbReference type="ARBA" id="ARBA00004127"/>
    </source>
</evidence>
<dbReference type="Pfam" id="PF07690">
    <property type="entry name" value="MFS_1"/>
    <property type="match status" value="1"/>
</dbReference>
<dbReference type="AlphaFoldDB" id="A0A9D5JU28"/>
<sequence>MHTPTFWQCAVLTFFVYGSFIAIQSTWGGPYLMDLRGFSALTTGNILLGFAIGRVVAPLLYGSLSDRLLKTRKWLIIPTVVCYAGTFLWLTGLIPIASPVATGVLFFSIAFFGATIILLYAQIKEIFPPQLSGLVTTSLNFFTMIGGAVVTQLIGYIVQQYPQQDGTHPPEAYHAAFGVCLVSILVALVFYTFSKEARSHE</sequence>
<feature type="transmembrane region" description="Helical" evidence="5">
    <location>
        <begin position="100"/>
        <end position="121"/>
    </location>
</feature>
<reference evidence="6" key="1">
    <citation type="submission" date="2019-11" db="EMBL/GenBank/DDBJ databases">
        <title>Microbial mats filling the niche in hypersaline microbial mats.</title>
        <authorList>
            <person name="Wong H.L."/>
            <person name="Macleod F.I."/>
            <person name="White R.A. III"/>
            <person name="Burns B.P."/>
        </authorList>
    </citation>
    <scope>NUCLEOTIDE SEQUENCE</scope>
    <source>
        <strain evidence="6">Rbin_158</strain>
    </source>
</reference>
<keyword evidence="3 5" id="KW-1133">Transmembrane helix</keyword>
<dbReference type="PANTHER" id="PTHR43826:SF3">
    <property type="entry name" value="GLUCOSE-6-PHOSPHATE EXCHANGER SLC37A4"/>
    <property type="match status" value="1"/>
</dbReference>
<name>A0A9D5JU28_9BACT</name>
<proteinExistence type="predicted"/>
<comment type="caution">
    <text evidence="6">The sequence shown here is derived from an EMBL/GenBank/DDBJ whole genome shotgun (WGS) entry which is preliminary data.</text>
</comment>
<dbReference type="CDD" id="cd06174">
    <property type="entry name" value="MFS"/>
    <property type="match status" value="1"/>
</dbReference>
<feature type="transmembrane region" description="Helical" evidence="5">
    <location>
        <begin position="133"/>
        <end position="158"/>
    </location>
</feature>
<feature type="transmembrane region" description="Helical" evidence="5">
    <location>
        <begin position="74"/>
        <end position="94"/>
    </location>
</feature>
<comment type="subcellular location">
    <subcellularLocation>
        <location evidence="1">Endomembrane system</location>
        <topology evidence="1">Multi-pass membrane protein</topology>
    </subcellularLocation>
</comment>
<dbReference type="GO" id="GO:0016020">
    <property type="term" value="C:membrane"/>
    <property type="evidence" value="ECO:0007669"/>
    <property type="project" value="UniProtKB-ARBA"/>
</dbReference>
<evidence type="ECO:0000256" key="2">
    <source>
        <dbReference type="ARBA" id="ARBA00022692"/>
    </source>
</evidence>
<evidence type="ECO:0000313" key="6">
    <source>
        <dbReference type="EMBL" id="MBD3324249.1"/>
    </source>
</evidence>
<dbReference type="EMBL" id="WJJP01000207">
    <property type="protein sequence ID" value="MBD3324249.1"/>
    <property type="molecule type" value="Genomic_DNA"/>
</dbReference>
<evidence type="ECO:0000256" key="5">
    <source>
        <dbReference type="SAM" id="Phobius"/>
    </source>
</evidence>
<protein>
    <submittedName>
        <fullName evidence="6">MFS transporter</fullName>
    </submittedName>
</protein>
<dbReference type="PANTHER" id="PTHR43826">
    <property type="entry name" value="GLUCOSE-6-PHOSPHATE EXCHANGER SLC37A4"/>
    <property type="match status" value="1"/>
</dbReference>
<keyword evidence="2 5" id="KW-0812">Transmembrane</keyword>
<evidence type="ECO:0000256" key="4">
    <source>
        <dbReference type="ARBA" id="ARBA00023136"/>
    </source>
</evidence>
<dbReference type="Proteomes" id="UP000649604">
    <property type="component" value="Unassembled WGS sequence"/>
</dbReference>
<dbReference type="InterPro" id="IPR036259">
    <property type="entry name" value="MFS_trans_sf"/>
</dbReference>
<gene>
    <name evidence="6" type="ORF">GF339_06665</name>
</gene>
<evidence type="ECO:0000256" key="3">
    <source>
        <dbReference type="ARBA" id="ARBA00022989"/>
    </source>
</evidence>
<feature type="transmembrane region" description="Helical" evidence="5">
    <location>
        <begin position="38"/>
        <end position="62"/>
    </location>
</feature>
<dbReference type="GO" id="GO:0035435">
    <property type="term" value="P:phosphate ion transmembrane transport"/>
    <property type="evidence" value="ECO:0007669"/>
    <property type="project" value="TreeGrafter"/>
</dbReference>